<dbReference type="Pfam" id="PF01339">
    <property type="entry name" value="CheB_methylest"/>
    <property type="match status" value="1"/>
</dbReference>
<dbReference type="Pfam" id="PF00072">
    <property type="entry name" value="Response_reg"/>
    <property type="match status" value="1"/>
</dbReference>
<evidence type="ECO:0000313" key="10">
    <source>
        <dbReference type="Proteomes" id="UP000561438"/>
    </source>
</evidence>
<dbReference type="Proteomes" id="UP000561438">
    <property type="component" value="Unassembled WGS sequence"/>
</dbReference>
<dbReference type="GO" id="GO:0006935">
    <property type="term" value="P:chemotaxis"/>
    <property type="evidence" value="ECO:0007669"/>
    <property type="project" value="UniProtKB-UniRule"/>
</dbReference>
<feature type="modified residue" description="4-aspartylphosphate" evidence="6">
    <location>
        <position position="50"/>
    </location>
</feature>
<dbReference type="InterPro" id="IPR001789">
    <property type="entry name" value="Sig_transdc_resp-reg_receiver"/>
</dbReference>
<feature type="active site" evidence="5">
    <location>
        <position position="161"/>
    </location>
</feature>
<organism evidence="9 10">
    <name type="scientific">Qipengyuania atrilutea</name>
    <dbReference type="NCBI Taxonomy" id="2744473"/>
    <lineage>
        <taxon>Bacteria</taxon>
        <taxon>Pseudomonadati</taxon>
        <taxon>Pseudomonadota</taxon>
        <taxon>Alphaproteobacteria</taxon>
        <taxon>Sphingomonadales</taxon>
        <taxon>Erythrobacteraceae</taxon>
        <taxon>Qipengyuania</taxon>
    </lineage>
</organism>
<evidence type="ECO:0000256" key="3">
    <source>
        <dbReference type="ARBA" id="ARBA00039140"/>
    </source>
</evidence>
<dbReference type="PANTHER" id="PTHR42872:SF3">
    <property type="entry name" value="PROTEIN-GLUTAMATE METHYLESTERASE_PROTEIN-GLUTAMINE GLUTAMINASE 1"/>
    <property type="match status" value="1"/>
</dbReference>
<accession>A0A850GZ59</accession>
<feature type="active site" evidence="5">
    <location>
        <position position="188"/>
    </location>
</feature>
<dbReference type="CDD" id="cd16432">
    <property type="entry name" value="CheB_Rec"/>
    <property type="match status" value="1"/>
</dbReference>
<dbReference type="Gene3D" id="3.40.50.180">
    <property type="entry name" value="Methylesterase CheB, C-terminal domain"/>
    <property type="match status" value="1"/>
</dbReference>
<dbReference type="InterPro" id="IPR035909">
    <property type="entry name" value="CheB_C"/>
</dbReference>
<gene>
    <name evidence="9" type="primary">cheB</name>
    <name evidence="9" type="ORF">HUV48_07905</name>
</gene>
<keyword evidence="9" id="KW-0808">Transferase</keyword>
<dbReference type="AlphaFoldDB" id="A0A850GZ59"/>
<evidence type="ECO:0000259" key="7">
    <source>
        <dbReference type="PROSITE" id="PS50110"/>
    </source>
</evidence>
<feature type="domain" description="Response regulatory" evidence="7">
    <location>
        <begin position="1"/>
        <end position="117"/>
    </location>
</feature>
<evidence type="ECO:0000256" key="4">
    <source>
        <dbReference type="ARBA" id="ARBA00048267"/>
    </source>
</evidence>
<keyword evidence="2 5" id="KW-0378">Hydrolase</keyword>
<evidence type="ECO:0000256" key="5">
    <source>
        <dbReference type="PROSITE-ProRule" id="PRU00050"/>
    </source>
</evidence>
<dbReference type="PROSITE" id="PS50110">
    <property type="entry name" value="RESPONSE_REGULATORY"/>
    <property type="match status" value="1"/>
</dbReference>
<proteinExistence type="predicted"/>
<evidence type="ECO:0000256" key="2">
    <source>
        <dbReference type="ARBA" id="ARBA00022801"/>
    </source>
</evidence>
<dbReference type="PROSITE" id="PS50122">
    <property type="entry name" value="CHEB"/>
    <property type="match status" value="1"/>
</dbReference>
<name>A0A850GZ59_9SPHN</name>
<dbReference type="SMART" id="SM00448">
    <property type="entry name" value="REC"/>
    <property type="match status" value="1"/>
</dbReference>
<dbReference type="InterPro" id="IPR008248">
    <property type="entry name" value="CheB-like"/>
</dbReference>
<dbReference type="PIRSF" id="PIRSF000876">
    <property type="entry name" value="RR_chemtxs_CheB"/>
    <property type="match status" value="1"/>
</dbReference>
<dbReference type="PANTHER" id="PTHR42872">
    <property type="entry name" value="PROTEIN-GLUTAMATE METHYLESTERASE/PROTEIN-GLUTAMINE GLUTAMINASE"/>
    <property type="match status" value="1"/>
</dbReference>
<dbReference type="GO" id="GO:0000156">
    <property type="term" value="F:phosphorelay response regulator activity"/>
    <property type="evidence" value="ECO:0007669"/>
    <property type="project" value="InterPro"/>
</dbReference>
<dbReference type="GO" id="GO:0005737">
    <property type="term" value="C:cytoplasm"/>
    <property type="evidence" value="ECO:0007669"/>
    <property type="project" value="InterPro"/>
</dbReference>
<evidence type="ECO:0000256" key="1">
    <source>
        <dbReference type="ARBA" id="ARBA00022500"/>
    </source>
</evidence>
<evidence type="ECO:0000313" key="9">
    <source>
        <dbReference type="EMBL" id="NVD44944.1"/>
    </source>
</evidence>
<feature type="active site" evidence="5">
    <location>
        <position position="284"/>
    </location>
</feature>
<dbReference type="EC" id="3.1.1.61" evidence="3"/>
<evidence type="ECO:0000256" key="6">
    <source>
        <dbReference type="PROSITE-ProRule" id="PRU00169"/>
    </source>
</evidence>
<protein>
    <recommendedName>
        <fullName evidence="3">protein-glutamate methylesterase</fullName>
        <ecNumber evidence="3">3.1.1.61</ecNumber>
    </recommendedName>
</protein>
<keyword evidence="10" id="KW-1185">Reference proteome</keyword>
<dbReference type="Gene3D" id="3.40.50.2300">
    <property type="match status" value="1"/>
</dbReference>
<dbReference type="GO" id="GO:0032259">
    <property type="term" value="P:methylation"/>
    <property type="evidence" value="ECO:0007669"/>
    <property type="project" value="UniProtKB-KW"/>
</dbReference>
<dbReference type="InterPro" id="IPR011006">
    <property type="entry name" value="CheY-like_superfamily"/>
</dbReference>
<sequence length="345" mass="35934">MIVDDSLTVRTIFSRMVDADERLTVTGTAATAEQALMKLRTTPVDVILLDLEMPGMGGLEALPKFLEERAEAKVLVISALTDEGAHHTLSALAMGAADTMLKPQPGRFNDDYRARLIEKIYALGGDEQAAATVSTAAPAAPAPAAQGEKRKAGKLLAIGASTGGIHALNIVLRALPESFRSPILVTQHLPVSFMAVFAKQVEMASGRPAILADEGIPIEAGKIYIAPGQAHMLVRRAGTRFTTGLSIDPARSGCTPSVDPMLDSASDALDGRATALILSGMGRDGVHGALKLHAHGGTVLAQDEESSAVWGMPRAVTEAGLTSAVLPPERLADAVVAAADAEAWN</sequence>
<dbReference type="GO" id="GO:0008984">
    <property type="term" value="F:protein-glutamate methylesterase activity"/>
    <property type="evidence" value="ECO:0007669"/>
    <property type="project" value="UniProtKB-EC"/>
</dbReference>
<comment type="caution">
    <text evidence="9">The sequence shown here is derived from an EMBL/GenBank/DDBJ whole genome shotgun (WGS) entry which is preliminary data.</text>
</comment>
<comment type="catalytic activity">
    <reaction evidence="4">
        <text>[protein]-L-glutamate 5-O-methyl ester + H2O = L-glutamyl-[protein] + methanol + H(+)</text>
        <dbReference type="Rhea" id="RHEA:23236"/>
        <dbReference type="Rhea" id="RHEA-COMP:10208"/>
        <dbReference type="Rhea" id="RHEA-COMP:10311"/>
        <dbReference type="ChEBI" id="CHEBI:15377"/>
        <dbReference type="ChEBI" id="CHEBI:15378"/>
        <dbReference type="ChEBI" id="CHEBI:17790"/>
        <dbReference type="ChEBI" id="CHEBI:29973"/>
        <dbReference type="ChEBI" id="CHEBI:82795"/>
        <dbReference type="EC" id="3.1.1.61"/>
    </reaction>
</comment>
<keyword evidence="6" id="KW-0597">Phosphoprotein</keyword>
<dbReference type="EMBL" id="JABWGV010000002">
    <property type="protein sequence ID" value="NVD44944.1"/>
    <property type="molecule type" value="Genomic_DNA"/>
</dbReference>
<reference evidence="9 10" key="1">
    <citation type="submission" date="2020-06" db="EMBL/GenBank/DDBJ databases">
        <title>Altererythrobacter sp. HHU K3-1.</title>
        <authorList>
            <person name="Zhang D."/>
            <person name="Xue H."/>
        </authorList>
    </citation>
    <scope>NUCLEOTIDE SEQUENCE [LARGE SCALE GENOMIC DNA]</scope>
    <source>
        <strain evidence="9 10">HHU K3-1</strain>
    </source>
</reference>
<dbReference type="InterPro" id="IPR000673">
    <property type="entry name" value="Sig_transdc_resp-reg_Me-estase"/>
</dbReference>
<dbReference type="SUPFAM" id="SSF52172">
    <property type="entry name" value="CheY-like"/>
    <property type="match status" value="1"/>
</dbReference>
<keyword evidence="1 5" id="KW-0145">Chemotaxis</keyword>
<dbReference type="SUPFAM" id="SSF52738">
    <property type="entry name" value="Methylesterase CheB, C-terminal domain"/>
    <property type="match status" value="1"/>
</dbReference>
<keyword evidence="9" id="KW-0489">Methyltransferase</keyword>
<evidence type="ECO:0000259" key="8">
    <source>
        <dbReference type="PROSITE" id="PS50122"/>
    </source>
</evidence>
<dbReference type="NCBIfam" id="NF001965">
    <property type="entry name" value="PRK00742.1"/>
    <property type="match status" value="1"/>
</dbReference>
<dbReference type="GO" id="GO:0008168">
    <property type="term" value="F:methyltransferase activity"/>
    <property type="evidence" value="ECO:0007669"/>
    <property type="project" value="UniProtKB-KW"/>
</dbReference>
<dbReference type="CDD" id="cd17541">
    <property type="entry name" value="REC_CheB-like"/>
    <property type="match status" value="1"/>
</dbReference>
<feature type="domain" description="CheB-type methylesterase" evidence="8">
    <location>
        <begin position="141"/>
        <end position="342"/>
    </location>
</feature>